<evidence type="ECO:0000313" key="13">
    <source>
        <dbReference type="EMBL" id="BCA95795.1"/>
    </source>
</evidence>
<dbReference type="KEGG" id="lant:TUM19329_32410"/>
<evidence type="ECO:0000313" key="12">
    <source>
        <dbReference type="EMBL" id="BCA95773.1"/>
    </source>
</evidence>
<evidence type="ECO:0000313" key="3">
    <source>
        <dbReference type="EMBL" id="BCA93659.1"/>
    </source>
</evidence>
<dbReference type="KEGG" id="lant:TUM19329_07050"/>
<dbReference type="Gene3D" id="3.30.420.10">
    <property type="entry name" value="Ribonuclease H-like superfamily/Ribonuclease H"/>
    <property type="match status" value="1"/>
</dbReference>
<dbReference type="InterPro" id="IPR036397">
    <property type="entry name" value="RNaseH_sf"/>
</dbReference>
<evidence type="ECO:0000313" key="8">
    <source>
        <dbReference type="EMBL" id="BCA94794.1"/>
    </source>
</evidence>
<sequence>MAEIREVLYQHKKGMTQRNIEKSLSVSRMSIRKYVSMAKDLGYQEDISNDELEVIALQIHNKIVNTTANNRPNKSEKELEAHHEKIASLLTEKWITHMQIHRILSDNGLVSSRRSLSRYIERHFPSLPKATVHLLTKPGHEAQVDYAFVGFINNKKTYAFIMTLSHSRYRYVEFVHSQNQQSWAQSHINAFHFFGGVPNCILLDNLKSGIIKAHIYDPTVNETYAELSRFYDFIADPAKARTPEHKGKVERSVQLVKEQVIAGITYDDLASMNAFARDWCANKVSHVICSTTGEKPIDVFKNEEFNLLNPLPAGAFDMPIWMDAQVHRDHHFVVAGNFYSVPTIHIGTKVKIRVGLKTVQAYVNHALIKTHIRNYGRGQWETDPNDYHNSAKYYLENTAGVCIEAAKAIGQATEEMVTKVLAEGSRTSLRKAQAIIRLVEEYGNERLENACLRAILFDNYTHQSLKKILTEGLDKKDTRTFSTKRSANHENFAYIRAASDYSSTMEAHYE</sequence>
<dbReference type="KEGG" id="lant:TUM19329_29870"/>
<dbReference type="EMBL" id="AP022839">
    <property type="protein sequence ID" value="BCA94895.1"/>
    <property type="molecule type" value="Genomic_DNA"/>
</dbReference>
<dbReference type="EMBL" id="AP022839">
    <property type="protein sequence ID" value="BCA96626.1"/>
    <property type="molecule type" value="Genomic_DNA"/>
</dbReference>
<dbReference type="NCBIfam" id="NF033546">
    <property type="entry name" value="transpos_IS21"/>
    <property type="match status" value="1"/>
</dbReference>
<evidence type="ECO:0000313" key="9">
    <source>
        <dbReference type="EMBL" id="BCA94823.1"/>
    </source>
</evidence>
<dbReference type="KEGG" id="lant:TUM19329_37010"/>
<dbReference type="SUPFAM" id="SSF53098">
    <property type="entry name" value="Ribonuclease H-like"/>
    <property type="match status" value="1"/>
</dbReference>
<dbReference type="EMBL" id="AP022839">
    <property type="protein sequence ID" value="BCA95552.1"/>
    <property type="molecule type" value="Genomic_DNA"/>
</dbReference>
<evidence type="ECO:0000313" key="16">
    <source>
        <dbReference type="EMBL" id="BCA96626.1"/>
    </source>
</evidence>
<dbReference type="KEGG" id="lant:TUM19329_23630"/>
<dbReference type="EMBL" id="AP022839">
    <property type="protein sequence ID" value="BCA94794.1"/>
    <property type="molecule type" value="Genomic_DNA"/>
</dbReference>
<geneLocation type="plasmid" evidence="20">
    <name>pTUM19329-2</name>
</geneLocation>
<dbReference type="EMBL" id="AP022839">
    <property type="protein sequence ID" value="BCA93743.1"/>
    <property type="molecule type" value="Genomic_DNA"/>
</dbReference>
<dbReference type="EMBL" id="AP022839">
    <property type="protein sequence ID" value="BCA96002.1"/>
    <property type="molecule type" value="Genomic_DNA"/>
</dbReference>
<keyword evidence="18" id="KW-0614">Plasmid</keyword>
<dbReference type="Proteomes" id="UP000502894">
    <property type="component" value="Chromosome"/>
</dbReference>
<dbReference type="KEGG" id="lant:TUM19329_21560"/>
<evidence type="ECO:0000313" key="6">
    <source>
        <dbReference type="EMBL" id="BCA94590.1"/>
    </source>
</evidence>
<dbReference type="KEGG" id="lant:TUM19329_35600"/>
<evidence type="ECO:0000256" key="1">
    <source>
        <dbReference type="ARBA" id="ARBA00009277"/>
    </source>
</evidence>
<evidence type="ECO:0000313" key="10">
    <source>
        <dbReference type="EMBL" id="BCA94895.1"/>
    </source>
</evidence>
<dbReference type="EMBL" id="AP022839">
    <property type="protein sequence ID" value="BCA93659.1"/>
    <property type="molecule type" value="Genomic_DNA"/>
</dbReference>
<dbReference type="EMBL" id="AP022839">
    <property type="protein sequence ID" value="BCA94644.1"/>
    <property type="molecule type" value="Genomic_DNA"/>
</dbReference>
<dbReference type="EMBL" id="AP022839">
    <property type="protein sequence ID" value="BCA94344.1"/>
    <property type="molecule type" value="Genomic_DNA"/>
</dbReference>
<comment type="similarity">
    <text evidence="1">Belongs to the transposase IS21/IS408/IS1162 family.</text>
</comment>
<evidence type="ECO:0000313" key="21">
    <source>
        <dbReference type="Proteomes" id="UP000502894"/>
    </source>
</evidence>
<evidence type="ECO:0000313" key="4">
    <source>
        <dbReference type="EMBL" id="BCA93743.1"/>
    </source>
</evidence>
<reference evidence="14" key="1">
    <citation type="journal article" date="2020" name="Microbiol. Resour. Announc.">
        <title>Complete Genome Sequence of Novel Psychrotolerant Legionella Strain TUM19329, Isolated from Antarctic Lake Sediment.</title>
        <authorList>
            <person name="Shimada S."/>
            <person name="Nakai R."/>
            <person name="Aoki K."/>
            <person name="Shimoeda N."/>
            <person name="Ohno G."/>
            <person name="Miyazaki Y."/>
            <person name="Kudoh S."/>
            <person name="Imura S."/>
            <person name="Watanabe K."/>
            <person name="Ishii Y."/>
            <person name="Tateda K."/>
        </authorList>
    </citation>
    <scope>NUCLEOTIDE SEQUENCE [LARGE SCALE GENOMIC DNA]</scope>
    <source>
        <strain evidence="14">TUM19329</strain>
        <plasmid evidence="18">pTUM19329-1</plasmid>
        <plasmid evidence="20">pTUM19329-2</plasmid>
    </source>
</reference>
<evidence type="ECO:0000313" key="15">
    <source>
        <dbReference type="EMBL" id="BCA96002.1"/>
    </source>
</evidence>
<dbReference type="EMBL" id="AP022839">
    <property type="protein sequence ID" value="BCA95879.1"/>
    <property type="molecule type" value="Genomic_DNA"/>
</dbReference>
<dbReference type="KEGG" id="lant:TUM19329_01040"/>
<dbReference type="KEGG" id="lant:TUM19329_00200"/>
<geneLocation type="plasmid" evidence="21">
    <name>ptum19329-2 dna</name>
</geneLocation>
<evidence type="ECO:0000259" key="2">
    <source>
        <dbReference type="PROSITE" id="PS50994"/>
    </source>
</evidence>
<dbReference type="Proteomes" id="UP000502894">
    <property type="component" value="Plasmid ptum19329-2 dna"/>
</dbReference>
<dbReference type="PANTHER" id="PTHR35004">
    <property type="entry name" value="TRANSPOSASE RV3428C-RELATED"/>
    <property type="match status" value="1"/>
</dbReference>
<dbReference type="EMBL" id="AP022839">
    <property type="protein sequence ID" value="BCA95795.1"/>
    <property type="molecule type" value="Genomic_DNA"/>
</dbReference>
<dbReference type="GO" id="GO:0015074">
    <property type="term" value="P:DNA integration"/>
    <property type="evidence" value="ECO:0007669"/>
    <property type="project" value="InterPro"/>
</dbReference>
<evidence type="ECO:0000313" key="5">
    <source>
        <dbReference type="EMBL" id="BCA94344.1"/>
    </source>
</evidence>
<proteinExistence type="inferred from homology"/>
<dbReference type="KEGG" id="lant:TUM19329_11550"/>
<name>A0A6F8T5Z6_9GAMM</name>
<dbReference type="KEGG" id="lant:TUM19329_09510"/>
<dbReference type="AlphaFoldDB" id="A0A6F8T5Z6"/>
<dbReference type="KEGG" id="lant:TUM19329_22400"/>
<gene>
    <name evidence="3" type="ORF">TUM19329_00200</name>
    <name evidence="4" type="ORF">TUM19329_01040</name>
    <name evidence="5" type="ORF">TUM19329_07050</name>
    <name evidence="6" type="ORF">TUM19329_09510</name>
    <name evidence="7" type="ORF">TUM19329_10050</name>
    <name evidence="8" type="ORF">TUM19329_11550</name>
    <name evidence="9" type="ORF">TUM19329_11840</name>
    <name evidence="10" type="ORF">TUM19329_12560</name>
    <name evidence="11" type="ORF">TUM19329_19130</name>
    <name evidence="12" type="ORF">TUM19329_21340</name>
    <name evidence="13" type="ORF">TUM19329_21560</name>
    <name evidence="14" type="ORF">TUM19329_22400</name>
    <name evidence="15" type="ORF">TUM19329_23630</name>
    <name evidence="16" type="ORF">TUM19329_29870</name>
    <name evidence="17" type="ORF">TUM19329_32410</name>
    <name evidence="18" type="ORF">TUM19329_35600</name>
    <name evidence="19" type="ORF">TUM19329_35950</name>
    <name evidence="20" type="ORF">TUM19329_37010</name>
</gene>
<feature type="domain" description="Integrase catalytic" evidence="2">
    <location>
        <begin position="134"/>
        <end position="304"/>
    </location>
</feature>
<dbReference type="KEGG" id="lant:TUM19329_19130"/>
<dbReference type="Pfam" id="PF22483">
    <property type="entry name" value="Mu-transpos_C_2"/>
    <property type="match status" value="1"/>
</dbReference>
<geneLocation type="plasmid" evidence="18 21">
    <name>pTUM19329-1</name>
</geneLocation>
<evidence type="ECO:0000313" key="17">
    <source>
        <dbReference type="EMBL" id="BCA96880.1"/>
    </source>
</evidence>
<dbReference type="PANTHER" id="PTHR35004:SF8">
    <property type="entry name" value="TRANSPOSASE RV3428C-RELATED"/>
    <property type="match status" value="1"/>
</dbReference>
<evidence type="ECO:0000313" key="14">
    <source>
        <dbReference type="EMBL" id="BCA95879.1"/>
    </source>
</evidence>
<dbReference type="KEGG" id="lant:TUM19329_10050"/>
<evidence type="ECO:0000313" key="20">
    <source>
        <dbReference type="EMBL" id="BCA97340.1"/>
    </source>
</evidence>
<dbReference type="EMBL" id="AP022839">
    <property type="protein sequence ID" value="BCA95773.1"/>
    <property type="molecule type" value="Genomic_DNA"/>
</dbReference>
<dbReference type="PROSITE" id="PS50994">
    <property type="entry name" value="INTEGRASE"/>
    <property type="match status" value="1"/>
</dbReference>
<dbReference type="KEGG" id="lant:TUM19329_35950"/>
<protein>
    <submittedName>
        <fullName evidence="14">Putative transposase y4bL/y4kJ/y4tB</fullName>
    </submittedName>
</protein>
<dbReference type="GO" id="GO:0003676">
    <property type="term" value="F:nucleic acid binding"/>
    <property type="evidence" value="ECO:0007669"/>
    <property type="project" value="InterPro"/>
</dbReference>
<dbReference type="EMBL" id="AP022840">
    <property type="protein sequence ID" value="BCA97199.1"/>
    <property type="molecule type" value="Genomic_DNA"/>
</dbReference>
<evidence type="ECO:0000313" key="7">
    <source>
        <dbReference type="EMBL" id="BCA94644.1"/>
    </source>
</evidence>
<dbReference type="EMBL" id="AP022839">
    <property type="protein sequence ID" value="BCA94823.1"/>
    <property type="molecule type" value="Genomic_DNA"/>
</dbReference>
<dbReference type="KEGG" id="lant:TUM19329_11840"/>
<dbReference type="KEGG" id="lant:TUM19329_21340"/>
<dbReference type="EMBL" id="AP022841">
    <property type="protein sequence ID" value="BCA97340.1"/>
    <property type="molecule type" value="Genomic_DNA"/>
</dbReference>
<organism evidence="14 21">
    <name type="scientific">Legionella antarctica</name>
    <dbReference type="NCBI Taxonomy" id="2708020"/>
    <lineage>
        <taxon>Bacteria</taxon>
        <taxon>Pseudomonadati</taxon>
        <taxon>Pseudomonadota</taxon>
        <taxon>Gammaproteobacteria</taxon>
        <taxon>Legionellales</taxon>
        <taxon>Legionellaceae</taxon>
        <taxon>Legionella</taxon>
    </lineage>
</organism>
<dbReference type="EMBL" id="AP022839">
    <property type="protein sequence ID" value="BCA96880.1"/>
    <property type="molecule type" value="Genomic_DNA"/>
</dbReference>
<evidence type="ECO:0000313" key="18">
    <source>
        <dbReference type="EMBL" id="BCA97199.1"/>
    </source>
</evidence>
<accession>A0A6F8T5Z6</accession>
<dbReference type="InterPro" id="IPR054353">
    <property type="entry name" value="IstA-like_C"/>
</dbReference>
<dbReference type="Proteomes" id="UP000502894">
    <property type="component" value="Plasmid pTUM19329-1"/>
</dbReference>
<dbReference type="InterPro" id="IPR012337">
    <property type="entry name" value="RNaseH-like_sf"/>
</dbReference>
<keyword evidence="21" id="KW-1185">Reference proteome</keyword>
<dbReference type="EMBL" id="AP022840">
    <property type="protein sequence ID" value="BCA97234.1"/>
    <property type="molecule type" value="Genomic_DNA"/>
</dbReference>
<evidence type="ECO:0000313" key="11">
    <source>
        <dbReference type="EMBL" id="BCA95552.1"/>
    </source>
</evidence>
<dbReference type="InterPro" id="IPR001584">
    <property type="entry name" value="Integrase_cat-core"/>
</dbReference>
<dbReference type="KEGG" id="lant:TUM19329_12560"/>
<dbReference type="EMBL" id="AP022839">
    <property type="protein sequence ID" value="BCA94590.1"/>
    <property type="molecule type" value="Genomic_DNA"/>
</dbReference>
<evidence type="ECO:0000313" key="19">
    <source>
        <dbReference type="EMBL" id="BCA97234.1"/>
    </source>
</evidence>